<reference evidence="1" key="1">
    <citation type="submission" date="2023-11" db="EMBL/GenBank/DDBJ databases">
        <authorList>
            <person name="Poullet M."/>
        </authorList>
    </citation>
    <scope>NUCLEOTIDE SEQUENCE</scope>
    <source>
        <strain evidence="1">E1834</strain>
    </source>
</reference>
<organism evidence="1 2">
    <name type="scientific">Meloidogyne enterolobii</name>
    <name type="common">Root-knot nematode worm</name>
    <name type="synonym">Meloidogyne mayaguensis</name>
    <dbReference type="NCBI Taxonomy" id="390850"/>
    <lineage>
        <taxon>Eukaryota</taxon>
        <taxon>Metazoa</taxon>
        <taxon>Ecdysozoa</taxon>
        <taxon>Nematoda</taxon>
        <taxon>Chromadorea</taxon>
        <taxon>Rhabditida</taxon>
        <taxon>Tylenchina</taxon>
        <taxon>Tylenchomorpha</taxon>
        <taxon>Tylenchoidea</taxon>
        <taxon>Meloidogynidae</taxon>
        <taxon>Meloidogyninae</taxon>
        <taxon>Meloidogyne</taxon>
    </lineage>
</organism>
<dbReference type="EMBL" id="CAVMJV010000004">
    <property type="protein sequence ID" value="CAK5023079.1"/>
    <property type="molecule type" value="Genomic_DNA"/>
</dbReference>
<sequence length="94" mass="10927">MIELSTSPKARLMALLEYSRPIGTDKRKRAFVIEVDSETERMRKEQQANAVREERKMILKRKMKDAMNREGRKSGMRPATSYLIPPNTAGRKDM</sequence>
<evidence type="ECO:0000313" key="1">
    <source>
        <dbReference type="EMBL" id="CAK5023079.1"/>
    </source>
</evidence>
<proteinExistence type="predicted"/>
<keyword evidence="2" id="KW-1185">Reference proteome</keyword>
<dbReference type="Proteomes" id="UP001497535">
    <property type="component" value="Unassembled WGS sequence"/>
</dbReference>
<accession>A0ACB0XYF6</accession>
<name>A0ACB0XYF6_MELEN</name>
<gene>
    <name evidence="1" type="ORF">MENTE1834_LOCUS5090</name>
</gene>
<protein>
    <submittedName>
        <fullName evidence="1">Uncharacterized protein</fullName>
    </submittedName>
</protein>
<comment type="caution">
    <text evidence="1">The sequence shown here is derived from an EMBL/GenBank/DDBJ whole genome shotgun (WGS) entry which is preliminary data.</text>
</comment>
<evidence type="ECO:0000313" key="2">
    <source>
        <dbReference type="Proteomes" id="UP001497535"/>
    </source>
</evidence>